<proteinExistence type="predicted"/>
<dbReference type="Proteomes" id="UP000520770">
    <property type="component" value="Unassembled WGS sequence"/>
</dbReference>
<organism evidence="3 6">
    <name type="scientific">Aliirhizobium cellulosilyticum</name>
    <dbReference type="NCBI Taxonomy" id="393664"/>
    <lineage>
        <taxon>Bacteria</taxon>
        <taxon>Pseudomonadati</taxon>
        <taxon>Pseudomonadota</taxon>
        <taxon>Alphaproteobacteria</taxon>
        <taxon>Hyphomicrobiales</taxon>
        <taxon>Rhizobiaceae</taxon>
        <taxon>Aliirhizobium</taxon>
    </lineage>
</organism>
<keyword evidence="5" id="KW-1185">Reference proteome</keyword>
<dbReference type="EMBL" id="JACIGY010000004">
    <property type="protein sequence ID" value="MBB4412633.1"/>
    <property type="molecule type" value="Genomic_DNA"/>
</dbReference>
<dbReference type="AlphaFoldDB" id="A0A7W6UZP0"/>
<dbReference type="EMBL" id="JACIHM010000004">
    <property type="protein sequence ID" value="MBB4447265.1"/>
    <property type="molecule type" value="Genomic_DNA"/>
</dbReference>
<evidence type="ECO:0000313" key="1">
    <source>
        <dbReference type="EMBL" id="MBB4349146.1"/>
    </source>
</evidence>
<evidence type="ECO:0000313" key="2">
    <source>
        <dbReference type="EMBL" id="MBB4412633.1"/>
    </source>
</evidence>
<reference evidence="4 5" key="1">
    <citation type="submission" date="2020-08" db="EMBL/GenBank/DDBJ databases">
        <title>Genomic Encyclopedia of Type Strains, Phase IV (KMG-V): Genome sequencing to study the core and pangenomes of soil and plant-associated prokaryotes.</title>
        <authorList>
            <person name="Whitman W."/>
        </authorList>
    </citation>
    <scope>NUCLEOTIDE SEQUENCE [LARGE SCALE GENOMIC DNA]</scope>
    <source>
        <strain evidence="2 5">SEMIA 444</strain>
        <strain evidence="1 4">SEMIA 448</strain>
        <strain evidence="3 6">SEMIA 452</strain>
    </source>
</reference>
<accession>A0A7W6UZP0</accession>
<dbReference type="Proteomes" id="UP000576087">
    <property type="component" value="Unassembled WGS sequence"/>
</dbReference>
<dbReference type="RefSeq" id="WP_183823916.1">
    <property type="nucleotide sequence ID" value="NZ_JACIGW010000002.1"/>
</dbReference>
<sequence length="85" mass="9420">MITASVLLITFGLFGTLVALVIRQKAIAYRDDYRDELALGERALKGPANTRQHLKAESTRLRNPALARRKADLASVAHARKLKHA</sequence>
<evidence type="ECO:0000313" key="6">
    <source>
        <dbReference type="Proteomes" id="UP000576087"/>
    </source>
</evidence>
<comment type="caution">
    <text evidence="3">The sequence shown here is derived from an EMBL/GenBank/DDBJ whole genome shotgun (WGS) entry which is preliminary data.</text>
</comment>
<evidence type="ECO:0000313" key="3">
    <source>
        <dbReference type="EMBL" id="MBB4447265.1"/>
    </source>
</evidence>
<protein>
    <submittedName>
        <fullName evidence="3">Uncharacterized protein</fullName>
    </submittedName>
</protein>
<name>A0A7W6UZP0_9HYPH</name>
<evidence type="ECO:0000313" key="4">
    <source>
        <dbReference type="Proteomes" id="UP000520770"/>
    </source>
</evidence>
<dbReference type="Proteomes" id="UP000524535">
    <property type="component" value="Unassembled WGS sequence"/>
</dbReference>
<dbReference type="EMBL" id="JACIGW010000002">
    <property type="protein sequence ID" value="MBB4349146.1"/>
    <property type="molecule type" value="Genomic_DNA"/>
</dbReference>
<evidence type="ECO:0000313" key="5">
    <source>
        <dbReference type="Proteomes" id="UP000524535"/>
    </source>
</evidence>
<gene>
    <name evidence="2" type="ORF">GGE31_003147</name>
    <name evidence="1" type="ORF">GGE33_002888</name>
    <name evidence="3" type="ORF">GGE35_003088</name>
</gene>